<dbReference type="SUPFAM" id="SSF56176">
    <property type="entry name" value="FAD-binding/transporter-associated domain-like"/>
    <property type="match status" value="2"/>
</dbReference>
<dbReference type="Gene3D" id="1.10.45.10">
    <property type="entry name" value="Vanillyl-alcohol Oxidase, Chain A, domain 4"/>
    <property type="match status" value="1"/>
</dbReference>
<dbReference type="Gene3D" id="3.30.43.10">
    <property type="entry name" value="Uridine Diphospho-n-acetylenolpyruvylglucosamine Reductase, domain 2"/>
    <property type="match status" value="1"/>
</dbReference>
<dbReference type="AlphaFoldDB" id="A0A1C6U0G3"/>
<feature type="compositionally biased region" description="Low complexity" evidence="2">
    <location>
        <begin position="70"/>
        <end position="84"/>
    </location>
</feature>
<dbReference type="InterPro" id="IPR016166">
    <property type="entry name" value="FAD-bd_PCMH"/>
</dbReference>
<feature type="domain" description="FAD-binding PCMH-type" evidence="3">
    <location>
        <begin position="17"/>
        <end position="226"/>
    </location>
</feature>
<accession>A0A1C6U0G3</accession>
<proteinExistence type="predicted"/>
<evidence type="ECO:0000259" key="3">
    <source>
        <dbReference type="PROSITE" id="PS51387"/>
    </source>
</evidence>
<dbReference type="GO" id="GO:0080049">
    <property type="term" value="F:L-gulono-1,4-lactone dehydrogenase activity"/>
    <property type="evidence" value="ECO:0007669"/>
    <property type="project" value="TreeGrafter"/>
</dbReference>
<dbReference type="InterPro" id="IPR007173">
    <property type="entry name" value="ALO_C"/>
</dbReference>
<reference evidence="4 5" key="1">
    <citation type="submission" date="2016-06" db="EMBL/GenBank/DDBJ databases">
        <authorList>
            <person name="Kjaerup R.B."/>
            <person name="Dalgaard T.S."/>
            <person name="Juul-Madsen H.R."/>
        </authorList>
    </citation>
    <scope>NUCLEOTIDE SEQUENCE [LARGE SCALE GENOMIC DNA]</scope>
    <source>
        <strain evidence="4 5">DSM 45577</strain>
    </source>
</reference>
<dbReference type="InterPro" id="IPR016169">
    <property type="entry name" value="FAD-bd_PCMH_sub2"/>
</dbReference>
<dbReference type="PROSITE" id="PS51387">
    <property type="entry name" value="FAD_PCMH"/>
    <property type="match status" value="1"/>
</dbReference>
<dbReference type="RefSeq" id="WP_091433570.1">
    <property type="nucleotide sequence ID" value="NZ_BMMJ01000006.1"/>
</dbReference>
<dbReference type="InterPro" id="IPR016171">
    <property type="entry name" value="Vanillyl_alc_oxidase_C-sub2"/>
</dbReference>
<evidence type="ECO:0000313" key="4">
    <source>
        <dbReference type="EMBL" id="SCL47398.1"/>
    </source>
</evidence>
<dbReference type="InterPro" id="IPR006094">
    <property type="entry name" value="Oxid_FAD_bind_N"/>
</dbReference>
<feature type="compositionally biased region" description="Gly residues" evidence="2">
    <location>
        <begin position="85"/>
        <end position="114"/>
    </location>
</feature>
<dbReference type="Gene3D" id="3.30.70.2520">
    <property type="match status" value="1"/>
</dbReference>
<feature type="region of interest" description="Disordered" evidence="2">
    <location>
        <begin position="70"/>
        <end position="115"/>
    </location>
</feature>
<dbReference type="PANTHER" id="PTHR43762:SF1">
    <property type="entry name" value="D-ARABINONO-1,4-LACTONE OXIDASE"/>
    <property type="match status" value="1"/>
</dbReference>
<dbReference type="Gene3D" id="3.30.465.10">
    <property type="match status" value="1"/>
</dbReference>
<keyword evidence="5" id="KW-1185">Reference proteome</keyword>
<organism evidence="4 5">
    <name type="scientific">Micromonospora yangpuensis</name>
    <dbReference type="NCBI Taxonomy" id="683228"/>
    <lineage>
        <taxon>Bacteria</taxon>
        <taxon>Bacillati</taxon>
        <taxon>Actinomycetota</taxon>
        <taxon>Actinomycetes</taxon>
        <taxon>Micromonosporales</taxon>
        <taxon>Micromonosporaceae</taxon>
        <taxon>Micromonospora</taxon>
    </lineage>
</organism>
<dbReference type="PANTHER" id="PTHR43762">
    <property type="entry name" value="L-GULONOLACTONE OXIDASE"/>
    <property type="match status" value="1"/>
</dbReference>
<dbReference type="InterPro" id="IPR010031">
    <property type="entry name" value="FAD_lactone_oxidase-like"/>
</dbReference>
<dbReference type="InterPro" id="IPR036318">
    <property type="entry name" value="FAD-bd_PCMH-like_sf"/>
</dbReference>
<sequence>MAEPVTPRVLWTNWAGNQRTTAEVIRPGTVAETVAAVRAAAAQGRRIRPVGSGHSFTALAVTDGYHLQPGGDPLAGPLDGLADRPGGGPLAGPGDGPLAGPGGGPLAGPGGGAGVRVDVDRRQVTVPAGTTLRALNRLLDRHGLALPNLGDIDAQTIAGAISTGTHGTGARLGCLATAVTALTLVTGTGEVLHCSADQHPDVFAAARVSLGALGILVDVTLQCVDAFVLHAHERPARLGDVLADLPALVEAHDHVEFFWFPYTDRVQVKTNDRVPVDDRPLSRWRGWLDDDLLANTVFGAACRLGRAVPALAPTISATAAGLLGERRYTGRSDRVFCSPRRVRFTEMEYALPRAALPEALDALRRIVDTLPTRVLFPAEVRFTAADDIWLSHGHGRDSAYLAIHQYAGMPYEPYFRAFERVATDLAGRPHWGKLHWRDAESLAPAYPRFADFQRLRDRLDPHRVFANPHLTHLLGP</sequence>
<keyword evidence="1" id="KW-0560">Oxidoreductase</keyword>
<evidence type="ECO:0000256" key="1">
    <source>
        <dbReference type="ARBA" id="ARBA00023002"/>
    </source>
</evidence>
<evidence type="ECO:0000313" key="5">
    <source>
        <dbReference type="Proteomes" id="UP000198937"/>
    </source>
</evidence>
<dbReference type="InterPro" id="IPR016167">
    <property type="entry name" value="FAD-bd_PCMH_sub1"/>
</dbReference>
<dbReference type="Pfam" id="PF01565">
    <property type="entry name" value="FAD_binding_4"/>
    <property type="match status" value="2"/>
</dbReference>
<dbReference type="Proteomes" id="UP000198937">
    <property type="component" value="Unassembled WGS sequence"/>
</dbReference>
<dbReference type="PIRSF" id="PIRSF000136">
    <property type="entry name" value="LGO_GLO"/>
    <property type="match status" value="1"/>
</dbReference>
<dbReference type="Pfam" id="PF04030">
    <property type="entry name" value="ALO"/>
    <property type="match status" value="1"/>
</dbReference>
<name>A0A1C6U0G3_9ACTN</name>
<dbReference type="EMBL" id="FMIA01000002">
    <property type="protein sequence ID" value="SCL47398.1"/>
    <property type="molecule type" value="Genomic_DNA"/>
</dbReference>
<evidence type="ECO:0000256" key="2">
    <source>
        <dbReference type="SAM" id="MobiDB-lite"/>
    </source>
</evidence>
<dbReference type="STRING" id="683228.GA0070617_0568"/>
<dbReference type="GO" id="GO:0071949">
    <property type="term" value="F:FAD binding"/>
    <property type="evidence" value="ECO:0007669"/>
    <property type="project" value="InterPro"/>
</dbReference>
<gene>
    <name evidence="4" type="ORF">GA0070617_0568</name>
</gene>
<protein>
    <submittedName>
        <fullName evidence="4">L-gulonolactone oxidase</fullName>
    </submittedName>
</protein>
<dbReference type="GO" id="GO:0016020">
    <property type="term" value="C:membrane"/>
    <property type="evidence" value="ECO:0007669"/>
    <property type="project" value="InterPro"/>
</dbReference>
<dbReference type="GO" id="GO:0003885">
    <property type="term" value="F:D-arabinono-1,4-lactone oxidase activity"/>
    <property type="evidence" value="ECO:0007669"/>
    <property type="project" value="InterPro"/>
</dbReference>
<dbReference type="NCBIfam" id="TIGR01679">
    <property type="entry name" value="bact_FAD_ox"/>
    <property type="match status" value="1"/>
</dbReference>